<evidence type="ECO:0000313" key="4">
    <source>
        <dbReference type="Proteomes" id="UP000189761"/>
    </source>
</evidence>
<reference evidence="3 4" key="1">
    <citation type="submission" date="2017-01" db="EMBL/GenBank/DDBJ databases">
        <title>Draft genome sequence of Bacillus oleronius.</title>
        <authorList>
            <person name="Allam M."/>
        </authorList>
    </citation>
    <scope>NUCLEOTIDE SEQUENCE [LARGE SCALE GENOMIC DNA]</scope>
    <source>
        <strain evidence="3 4">DSM 9356</strain>
    </source>
</reference>
<gene>
    <name evidence="3" type="ORF">BWZ43_18305</name>
    <name evidence="2" type="ORF">P5X88_02055</name>
</gene>
<dbReference type="Proteomes" id="UP001159179">
    <property type="component" value="Unassembled WGS sequence"/>
</dbReference>
<feature type="compositionally biased region" description="Polar residues" evidence="1">
    <location>
        <begin position="59"/>
        <end position="72"/>
    </location>
</feature>
<dbReference type="RefSeq" id="WP_058004368.1">
    <property type="nucleotide sequence ID" value="NZ_CP065424.1"/>
</dbReference>
<sequence>MFPWNMFPFNNKNNFMKQMNSQDIEKQVQNMISQFMPEQWKDMFNHEDMIKRAASMFQNGEQPQSNQASENTQQDQPQPSASPAIDVSVFETFDDIYVRLPIKNESWLKQVKIYHTSNQAIIENIPEMGQRHVITLPTLIKKKGTIAQYKDEMLEIKMTKSADMQYTEVDVAEKL</sequence>
<proteinExistence type="predicted"/>
<dbReference type="Proteomes" id="UP000189761">
    <property type="component" value="Unassembled WGS sequence"/>
</dbReference>
<reference evidence="2" key="2">
    <citation type="submission" date="2023-03" db="EMBL/GenBank/DDBJ databases">
        <title>Bacterial isolates from washroom surfaces on a university campus.</title>
        <authorList>
            <person name="Holman D.B."/>
            <person name="Gzyl K.E."/>
            <person name="Taheri A.E."/>
        </authorList>
    </citation>
    <scope>NUCLEOTIDE SEQUENCE</scope>
    <source>
        <strain evidence="2">RD03</strain>
    </source>
</reference>
<keyword evidence="4" id="KW-1185">Reference proteome</keyword>
<organism evidence="3 4">
    <name type="scientific">Heyndrickxia oleronia</name>
    <dbReference type="NCBI Taxonomy" id="38875"/>
    <lineage>
        <taxon>Bacteria</taxon>
        <taxon>Bacillati</taxon>
        <taxon>Bacillota</taxon>
        <taxon>Bacilli</taxon>
        <taxon>Bacillales</taxon>
        <taxon>Bacillaceae</taxon>
        <taxon>Heyndrickxia</taxon>
    </lineage>
</organism>
<dbReference type="SUPFAM" id="SSF49764">
    <property type="entry name" value="HSP20-like chaperones"/>
    <property type="match status" value="1"/>
</dbReference>
<dbReference type="AlphaFoldDB" id="A0A8E2IBL7"/>
<feature type="region of interest" description="Disordered" evidence="1">
    <location>
        <begin position="59"/>
        <end position="84"/>
    </location>
</feature>
<evidence type="ECO:0000313" key="3">
    <source>
        <dbReference type="EMBL" id="OOP66946.1"/>
    </source>
</evidence>
<dbReference type="EMBL" id="JAROYP010000001">
    <property type="protein sequence ID" value="MDH5159699.1"/>
    <property type="molecule type" value="Genomic_DNA"/>
</dbReference>
<name>A0A8E2IBL7_9BACI</name>
<accession>A0A8E2IBL7</accession>
<evidence type="ECO:0000313" key="2">
    <source>
        <dbReference type="EMBL" id="MDH5159699.1"/>
    </source>
</evidence>
<evidence type="ECO:0000256" key="1">
    <source>
        <dbReference type="SAM" id="MobiDB-lite"/>
    </source>
</evidence>
<comment type="caution">
    <text evidence="3">The sequence shown here is derived from an EMBL/GenBank/DDBJ whole genome shotgun (WGS) entry which is preliminary data.</text>
</comment>
<dbReference type="InterPro" id="IPR008978">
    <property type="entry name" value="HSP20-like_chaperone"/>
</dbReference>
<dbReference type="EMBL" id="MTLA01000245">
    <property type="protein sequence ID" value="OOP66946.1"/>
    <property type="molecule type" value="Genomic_DNA"/>
</dbReference>
<feature type="compositionally biased region" description="Low complexity" evidence="1">
    <location>
        <begin position="73"/>
        <end position="84"/>
    </location>
</feature>
<protein>
    <submittedName>
        <fullName evidence="2">Hsp20/alpha crystallin family protein</fullName>
    </submittedName>
</protein>